<dbReference type="KEGG" id="mlr:MELLADRAFT_29805"/>
<dbReference type="GeneID" id="18927076"/>
<dbReference type="Pfam" id="PF10104">
    <property type="entry name" value="Brr6_like_C_C"/>
    <property type="match status" value="1"/>
</dbReference>
<evidence type="ECO:0000256" key="1">
    <source>
        <dbReference type="SAM" id="Phobius"/>
    </source>
</evidence>
<dbReference type="RefSeq" id="XP_007404535.1">
    <property type="nucleotide sequence ID" value="XM_007404473.1"/>
</dbReference>
<reference evidence="4" key="1">
    <citation type="journal article" date="2011" name="Proc. Natl. Acad. Sci. U.S.A.">
        <title>Obligate biotrophy features unraveled by the genomic analysis of rust fungi.</title>
        <authorList>
            <person name="Duplessis S."/>
            <person name="Cuomo C.A."/>
            <person name="Lin Y.-C."/>
            <person name="Aerts A."/>
            <person name="Tisserant E."/>
            <person name="Veneault-Fourrey C."/>
            <person name="Joly D.L."/>
            <person name="Hacquard S."/>
            <person name="Amselem J."/>
            <person name="Cantarel B.L."/>
            <person name="Chiu R."/>
            <person name="Coutinho P.M."/>
            <person name="Feau N."/>
            <person name="Field M."/>
            <person name="Frey P."/>
            <person name="Gelhaye E."/>
            <person name="Goldberg J."/>
            <person name="Grabherr M.G."/>
            <person name="Kodira C.D."/>
            <person name="Kohler A."/>
            <person name="Kuees U."/>
            <person name="Lindquist E.A."/>
            <person name="Lucas S.M."/>
            <person name="Mago R."/>
            <person name="Mauceli E."/>
            <person name="Morin E."/>
            <person name="Murat C."/>
            <person name="Pangilinan J.L."/>
            <person name="Park R."/>
            <person name="Pearson M."/>
            <person name="Quesneville H."/>
            <person name="Rouhier N."/>
            <person name="Sakthikumar S."/>
            <person name="Salamov A.A."/>
            <person name="Schmutz J."/>
            <person name="Selles B."/>
            <person name="Shapiro H."/>
            <person name="Tanguay P."/>
            <person name="Tuskan G.A."/>
            <person name="Henrissat B."/>
            <person name="Van de Peer Y."/>
            <person name="Rouze P."/>
            <person name="Ellis J.G."/>
            <person name="Dodds P.N."/>
            <person name="Schein J.E."/>
            <person name="Zhong S."/>
            <person name="Hamelin R.C."/>
            <person name="Grigoriev I.V."/>
            <person name="Szabo L.J."/>
            <person name="Martin F."/>
        </authorList>
    </citation>
    <scope>NUCLEOTIDE SEQUENCE [LARGE SCALE GENOMIC DNA]</scope>
    <source>
        <strain evidence="4">98AG31 / pathotype 3-4-7</strain>
    </source>
</reference>
<accession>F4R620</accession>
<dbReference type="PANTHER" id="PTHR28136:SF1">
    <property type="entry name" value="NUCLEUS EXPORT PROTEIN BRL1"/>
    <property type="match status" value="1"/>
</dbReference>
<keyword evidence="1" id="KW-0812">Transmembrane</keyword>
<keyword evidence="1" id="KW-0472">Membrane</keyword>
<dbReference type="InParanoid" id="F4R620"/>
<dbReference type="InterPro" id="IPR018767">
    <property type="entry name" value="Brl1/Brr6_dom"/>
</dbReference>
<keyword evidence="4" id="KW-1185">Reference proteome</keyword>
<evidence type="ECO:0000313" key="4">
    <source>
        <dbReference type="Proteomes" id="UP000001072"/>
    </source>
</evidence>
<feature type="transmembrane region" description="Helical" evidence="1">
    <location>
        <begin position="20"/>
        <end position="43"/>
    </location>
</feature>
<dbReference type="VEuPathDB" id="FungiDB:MELLADRAFT_29805"/>
<dbReference type="Proteomes" id="UP000001072">
    <property type="component" value="Unassembled WGS sequence"/>
</dbReference>
<dbReference type="SMART" id="SM01042">
    <property type="entry name" value="Brr6_like_C_C"/>
    <property type="match status" value="1"/>
</dbReference>
<dbReference type="HOGENOM" id="CLU_1690960_0_0_1"/>
<dbReference type="GO" id="GO:0031965">
    <property type="term" value="C:nuclear membrane"/>
    <property type="evidence" value="ECO:0007669"/>
    <property type="project" value="InterPro"/>
</dbReference>
<evidence type="ECO:0000259" key="2">
    <source>
        <dbReference type="SMART" id="SM01042"/>
    </source>
</evidence>
<protein>
    <recommendedName>
        <fullName evidence="2">Brl1/Brr6 domain-containing protein</fullName>
    </recommendedName>
</protein>
<feature type="transmembrane region" description="Helical" evidence="1">
    <location>
        <begin position="130"/>
        <end position="148"/>
    </location>
</feature>
<feature type="non-terminal residue" evidence="3">
    <location>
        <position position="156"/>
    </location>
</feature>
<name>F4R620_MELLP</name>
<proteinExistence type="predicted"/>
<dbReference type="InterPro" id="IPR040202">
    <property type="entry name" value="Brl1/Brr6"/>
</dbReference>
<keyword evidence="1" id="KW-1133">Transmembrane helix</keyword>
<feature type="domain" description="Brl1/Brr6" evidence="2">
    <location>
        <begin position="18"/>
        <end position="152"/>
    </location>
</feature>
<dbReference type="AlphaFoldDB" id="F4R620"/>
<gene>
    <name evidence="3" type="ORF">MELLADRAFT_29805</name>
</gene>
<dbReference type="GO" id="GO:0006998">
    <property type="term" value="P:nuclear envelope organization"/>
    <property type="evidence" value="ECO:0007669"/>
    <property type="project" value="InterPro"/>
</dbReference>
<feature type="non-terminal residue" evidence="3">
    <location>
        <position position="1"/>
    </location>
</feature>
<dbReference type="GO" id="GO:0055088">
    <property type="term" value="P:lipid homeostasis"/>
    <property type="evidence" value="ECO:0007669"/>
    <property type="project" value="InterPro"/>
</dbReference>
<dbReference type="eggNOG" id="KOG4503">
    <property type="taxonomic scope" value="Eukaryota"/>
</dbReference>
<dbReference type="PANTHER" id="PTHR28136">
    <property type="entry name" value="NUCLEUS EXPORT PROTEIN BRR6"/>
    <property type="match status" value="1"/>
</dbReference>
<organism evidence="4">
    <name type="scientific">Melampsora larici-populina (strain 98AG31 / pathotype 3-4-7)</name>
    <name type="common">Poplar leaf rust fungus</name>
    <dbReference type="NCBI Taxonomy" id="747676"/>
    <lineage>
        <taxon>Eukaryota</taxon>
        <taxon>Fungi</taxon>
        <taxon>Dikarya</taxon>
        <taxon>Basidiomycota</taxon>
        <taxon>Pucciniomycotina</taxon>
        <taxon>Pucciniomycetes</taxon>
        <taxon>Pucciniales</taxon>
        <taxon>Melampsoraceae</taxon>
        <taxon>Melampsora</taxon>
    </lineage>
</organism>
<sequence>PNKTRPKSQLATETPYILLVYLQLIFNTSLVLLAFFLFMNFILMMRTDINSRLLAQTTQLRQEIQICTDEYHNNRCFPVAQRTKFIEQHCIEWEKCMNQNPNLLSKSKIGAETFAEVMNGFVDVISWKTMIFILSLISAGIYVTNLAMNSYKAKWN</sequence>
<dbReference type="EMBL" id="GL883091">
    <property type="protein sequence ID" value="EGG12160.1"/>
    <property type="molecule type" value="Genomic_DNA"/>
</dbReference>
<evidence type="ECO:0000313" key="3">
    <source>
        <dbReference type="EMBL" id="EGG12160.1"/>
    </source>
</evidence>
<dbReference type="OrthoDB" id="5961at2759"/>